<dbReference type="EMBL" id="MKIR01000022">
    <property type="protein sequence ID" value="OFI49011.1"/>
    <property type="molecule type" value="Genomic_DNA"/>
</dbReference>
<keyword evidence="4 8" id="KW-0762">Sugar transport</keyword>
<feature type="domain" description="PTS EIIC type-3" evidence="10">
    <location>
        <begin position="8"/>
        <end position="477"/>
    </location>
</feature>
<feature type="transmembrane region" description="Helical" evidence="9">
    <location>
        <begin position="190"/>
        <end position="208"/>
    </location>
</feature>
<evidence type="ECO:0000256" key="5">
    <source>
        <dbReference type="ARBA" id="ARBA00022692"/>
    </source>
</evidence>
<feature type="transmembrane region" description="Helical" evidence="9">
    <location>
        <begin position="352"/>
        <end position="373"/>
    </location>
</feature>
<evidence type="ECO:0000256" key="1">
    <source>
        <dbReference type="ARBA" id="ARBA00004651"/>
    </source>
</evidence>
<dbReference type="OrthoDB" id="1550290at2"/>
<keyword evidence="6 9" id="KW-1133">Transmembrane helix</keyword>
<comment type="subcellular location">
    <subcellularLocation>
        <location evidence="1">Cell membrane</location>
        <topology evidence="1">Multi-pass membrane protein</topology>
    </subcellularLocation>
</comment>
<feature type="transmembrane region" description="Helical" evidence="9">
    <location>
        <begin position="228"/>
        <end position="249"/>
    </location>
</feature>
<keyword evidence="12" id="KW-1185">Reference proteome</keyword>
<keyword evidence="2 8" id="KW-0813">Transport</keyword>
<feature type="transmembrane region" description="Helical" evidence="9">
    <location>
        <begin position="73"/>
        <end position="97"/>
    </location>
</feature>
<feature type="transmembrane region" description="Helical" evidence="9">
    <location>
        <begin position="109"/>
        <end position="132"/>
    </location>
</feature>
<feature type="transmembrane region" description="Helical" evidence="9">
    <location>
        <begin position="403"/>
        <end position="427"/>
    </location>
</feature>
<dbReference type="GO" id="GO:0008982">
    <property type="term" value="F:protein-N(PI)-phosphohistidine-sugar phosphotransferase activity"/>
    <property type="evidence" value="ECO:0007669"/>
    <property type="project" value="UniProtKB-UniRule"/>
</dbReference>
<evidence type="ECO:0000256" key="9">
    <source>
        <dbReference type="SAM" id="Phobius"/>
    </source>
</evidence>
<dbReference type="Pfam" id="PF02378">
    <property type="entry name" value="PTS_EIIC"/>
    <property type="match status" value="1"/>
</dbReference>
<feature type="transmembrane region" description="Helical" evidence="9">
    <location>
        <begin position="270"/>
        <end position="293"/>
    </location>
</feature>
<comment type="function">
    <text evidence="8">The phosphoenolpyruvate-dependent sugar phosphotransferase system (PTS), a major carbohydrate active -transport system, catalyzes the phosphorylation of incoming sugar substrates concomitant with their translocation across the cell membrane.</text>
</comment>
<dbReference type="Proteomes" id="UP000178622">
    <property type="component" value="Unassembled WGS sequence"/>
</dbReference>
<accession>A0A1E8GL95</accession>
<dbReference type="PIRSF" id="PIRSF006351">
    <property type="entry name" value="PTS_EIIC-Cellobiose"/>
    <property type="match status" value="1"/>
</dbReference>
<dbReference type="STRING" id="1859473.BG261_04940"/>
<feature type="transmembrane region" description="Helical" evidence="9">
    <location>
        <begin position="457"/>
        <end position="481"/>
    </location>
</feature>
<keyword evidence="7 8" id="KW-0472">Membrane</keyword>
<organism evidence="11 12">
    <name type="scientific">Floricoccus tropicus</name>
    <dbReference type="NCBI Taxonomy" id="1859473"/>
    <lineage>
        <taxon>Bacteria</taxon>
        <taxon>Bacillati</taxon>
        <taxon>Bacillota</taxon>
        <taxon>Bacilli</taxon>
        <taxon>Lactobacillales</taxon>
        <taxon>Streptococcaceae</taxon>
        <taxon>Floricoccus</taxon>
    </lineage>
</organism>
<keyword evidence="5 9" id="KW-0812">Transmembrane</keyword>
<evidence type="ECO:0000256" key="2">
    <source>
        <dbReference type="ARBA" id="ARBA00022448"/>
    </source>
</evidence>
<dbReference type="GO" id="GO:0009401">
    <property type="term" value="P:phosphoenolpyruvate-dependent sugar phosphotransferase system"/>
    <property type="evidence" value="ECO:0007669"/>
    <property type="project" value="InterPro"/>
</dbReference>
<proteinExistence type="predicted"/>
<sequence>MNKLLAWMEKHLVPFAAKIGSQKHLVALRDAFIGTMPATMAGSVALMINAIIRDLPAMLIKGYDVANVPVLRDIVGINGFVWQGTLAIAGVIFAYTWGYNLAKAYKVNAAAGGVVGLATLFQGVAFSASTAINVPKGELGQKALDLITAAGSTVSVSDVKDPVTGAISQFDTITTGAWGWLKLAHLGGNAYFTVMILGAISVIIYSKLMLKNITIKLPDSVPPAISKAFAAIIPATVALYVIAIINYVVGKVSGGQLLIDLIQKYIAEPFMGATQSLFAVLIIGIFIQVLWFFGLHGPNIMAPILEGIYGQAQLVNQNIYQAGYNGLKGADAVKEAVKDGKAYNWVRGSFDAYAWFGGSGGTLVLIVAIILFSKREDYRAVGKLSLGPGIFNINEPVMFGLPIVLNPILVIPFVLAPTASLAIGWLATNAGLVNPVTQAPTWVTPPFLLSFMATFDWRAPIVTLVCVIVSFFIWAPFVIAANKVEIPED</sequence>
<protein>
    <recommendedName>
        <fullName evidence="8">Permease IIC component</fullName>
    </recommendedName>
</protein>
<keyword evidence="3 8" id="KW-1003">Cell membrane</keyword>
<evidence type="ECO:0000256" key="3">
    <source>
        <dbReference type="ARBA" id="ARBA00022475"/>
    </source>
</evidence>
<dbReference type="AlphaFoldDB" id="A0A1E8GL95"/>
<dbReference type="InterPro" id="IPR004501">
    <property type="entry name" value="PTS_EIIC_3"/>
</dbReference>
<evidence type="ECO:0000256" key="4">
    <source>
        <dbReference type="ARBA" id="ARBA00022597"/>
    </source>
</evidence>
<evidence type="ECO:0000256" key="6">
    <source>
        <dbReference type="ARBA" id="ARBA00022989"/>
    </source>
</evidence>
<dbReference type="NCBIfam" id="TIGR00410">
    <property type="entry name" value="lacE"/>
    <property type="match status" value="1"/>
</dbReference>
<evidence type="ECO:0000259" key="10">
    <source>
        <dbReference type="PROSITE" id="PS51105"/>
    </source>
</evidence>
<evidence type="ECO:0000313" key="11">
    <source>
        <dbReference type="EMBL" id="OFI49011.1"/>
    </source>
</evidence>
<dbReference type="InterPro" id="IPR003352">
    <property type="entry name" value="PTS_EIIC"/>
</dbReference>
<dbReference type="PANTHER" id="PTHR33989">
    <property type="match status" value="1"/>
</dbReference>
<dbReference type="InterPro" id="IPR051088">
    <property type="entry name" value="PTS_Sugar-EIIC/EIIB"/>
</dbReference>
<dbReference type="GO" id="GO:0005886">
    <property type="term" value="C:plasma membrane"/>
    <property type="evidence" value="ECO:0007669"/>
    <property type="project" value="UniProtKB-SubCell"/>
</dbReference>
<gene>
    <name evidence="11" type="ORF">BG261_04940</name>
</gene>
<comment type="caution">
    <text evidence="11">The sequence shown here is derived from an EMBL/GenBank/DDBJ whole genome shotgun (WGS) entry which is preliminary data.</text>
</comment>
<name>A0A1E8GL95_9LACT</name>
<dbReference type="InterPro" id="IPR004796">
    <property type="entry name" value="PTS_IIC_cello"/>
</dbReference>
<evidence type="ECO:0000256" key="8">
    <source>
        <dbReference type="PIRNR" id="PIRNR006351"/>
    </source>
</evidence>
<feature type="transmembrane region" description="Helical" evidence="9">
    <location>
        <begin position="31"/>
        <end position="52"/>
    </location>
</feature>
<evidence type="ECO:0000256" key="7">
    <source>
        <dbReference type="ARBA" id="ARBA00023136"/>
    </source>
</evidence>
<dbReference type="PANTHER" id="PTHR33989:SF4">
    <property type="entry name" value="PTS SYSTEM N,N'-DIACETYLCHITOBIOSE-SPECIFIC EIIC COMPONENT"/>
    <property type="match status" value="1"/>
</dbReference>
<dbReference type="GO" id="GO:1902815">
    <property type="term" value="P:N,N'-diacetylchitobiose import"/>
    <property type="evidence" value="ECO:0007669"/>
    <property type="project" value="TreeGrafter"/>
</dbReference>
<dbReference type="PROSITE" id="PS51105">
    <property type="entry name" value="PTS_EIIC_TYPE_3"/>
    <property type="match status" value="1"/>
</dbReference>
<evidence type="ECO:0000313" key="12">
    <source>
        <dbReference type="Proteomes" id="UP000178622"/>
    </source>
</evidence>
<reference evidence="12" key="1">
    <citation type="submission" date="2016-09" db="EMBL/GenBank/DDBJ databases">
        <title>Draft genome sequence of a novel species of the family Streptococcaceae isolated from flowers.</title>
        <authorList>
            <person name="Chuah L.-O."/>
            <person name="Yap K.-P."/>
            <person name="Thong K.L."/>
            <person name="Liong M.T."/>
            <person name="Ahmad R."/>
            <person name="Rusul G."/>
        </authorList>
    </citation>
    <scope>NUCLEOTIDE SEQUENCE [LARGE SCALE GENOMIC DNA]</scope>
    <source>
        <strain evidence="12">DF1</strain>
    </source>
</reference>